<feature type="transmembrane region" description="Helical" evidence="7">
    <location>
        <begin position="151"/>
        <end position="171"/>
    </location>
</feature>
<protein>
    <submittedName>
        <fullName evidence="8">MATE family efflux transporter</fullName>
    </submittedName>
</protein>
<dbReference type="PANTHER" id="PTHR43549:SF3">
    <property type="entry name" value="MULTIDRUG RESISTANCE PROTEIN YPNP-RELATED"/>
    <property type="match status" value="1"/>
</dbReference>
<organism evidence="8 9">
    <name type="scientific">Roseicella frigidaeris</name>
    <dbReference type="NCBI Taxonomy" id="2230885"/>
    <lineage>
        <taxon>Bacteria</taxon>
        <taxon>Pseudomonadati</taxon>
        <taxon>Pseudomonadota</taxon>
        <taxon>Alphaproteobacteria</taxon>
        <taxon>Acetobacterales</taxon>
        <taxon>Roseomonadaceae</taxon>
        <taxon>Roseicella</taxon>
    </lineage>
</organism>
<sequence>MTAATPIRPAPPAATPALDPRTRLLLQGRPLPVLLRLAWPNTLVMLAQASVGLIETWWVGHLGTDALAGMALVFPGFMMMQMLSGGAMGGGIASAIARALGGGRRADADALVLHALIINGLLGLLFSGLVLGFGPALYRSLGGEGASLEAALAYSNVVFAGAVLVWLYNAFASVLRGTGNMLLPSLAVVLGVLLLIPLSPLLIFGLGPVPALGVAGAGWSVVLTSLLTTALLGWAVCSGRSIARLRPVRLRAALFRDILKVGAVASLSTFQTTLTVMLTTAVVGAAGGPDAIAGYGTGNRLEYLLIPLVFGLGAPLVALVGTNIGAGQRERALRIALTGGALAFLLTEAIGLAAALWPEAWLGLFGADPRMIETGAAYLRIVGPAYGFFGLGLSLYFASQGAGRLLWPLLAGGLRLLIAVGGGYAALHLTGSLTWVFAALALALVAYGTLIAGVLASGAWFRGD</sequence>
<gene>
    <name evidence="8" type="ORF">DOO78_07655</name>
</gene>
<feature type="transmembrane region" description="Helical" evidence="7">
    <location>
        <begin position="258"/>
        <end position="283"/>
    </location>
</feature>
<keyword evidence="3" id="KW-1003">Cell membrane</keyword>
<evidence type="ECO:0000256" key="4">
    <source>
        <dbReference type="ARBA" id="ARBA00022692"/>
    </source>
</evidence>
<feature type="transmembrane region" description="Helical" evidence="7">
    <location>
        <begin position="111"/>
        <end position="131"/>
    </location>
</feature>
<dbReference type="PIRSF" id="PIRSF006603">
    <property type="entry name" value="DinF"/>
    <property type="match status" value="1"/>
</dbReference>
<feature type="transmembrane region" description="Helical" evidence="7">
    <location>
        <begin position="336"/>
        <end position="357"/>
    </location>
</feature>
<keyword evidence="4 7" id="KW-0812">Transmembrane</keyword>
<feature type="transmembrane region" description="Helical" evidence="7">
    <location>
        <begin position="303"/>
        <end position="324"/>
    </location>
</feature>
<feature type="transmembrane region" description="Helical" evidence="7">
    <location>
        <begin position="33"/>
        <end position="54"/>
    </location>
</feature>
<keyword evidence="6 7" id="KW-0472">Membrane</keyword>
<keyword evidence="2" id="KW-0813">Transport</keyword>
<comment type="subcellular location">
    <subcellularLocation>
        <location evidence="1">Cell inner membrane</location>
        <topology evidence="1">Multi-pass membrane protein</topology>
    </subcellularLocation>
</comment>
<evidence type="ECO:0000256" key="1">
    <source>
        <dbReference type="ARBA" id="ARBA00004429"/>
    </source>
</evidence>
<evidence type="ECO:0000256" key="7">
    <source>
        <dbReference type="SAM" id="Phobius"/>
    </source>
</evidence>
<dbReference type="PANTHER" id="PTHR43549">
    <property type="entry name" value="MULTIDRUG RESISTANCE PROTEIN YPNP-RELATED"/>
    <property type="match status" value="1"/>
</dbReference>
<comment type="caution">
    <text evidence="8">The sequence shown here is derived from an EMBL/GenBank/DDBJ whole genome shotgun (WGS) entry which is preliminary data.</text>
</comment>
<evidence type="ECO:0000313" key="8">
    <source>
        <dbReference type="EMBL" id="RAI59471.1"/>
    </source>
</evidence>
<evidence type="ECO:0000256" key="5">
    <source>
        <dbReference type="ARBA" id="ARBA00022989"/>
    </source>
</evidence>
<name>A0A327M836_9PROT</name>
<dbReference type="GO" id="GO:0005886">
    <property type="term" value="C:plasma membrane"/>
    <property type="evidence" value="ECO:0007669"/>
    <property type="project" value="UniProtKB-SubCell"/>
</dbReference>
<dbReference type="RefSeq" id="WP_111469159.1">
    <property type="nucleotide sequence ID" value="NZ_QLIX01000004.1"/>
</dbReference>
<dbReference type="AlphaFoldDB" id="A0A327M836"/>
<proteinExistence type="predicted"/>
<keyword evidence="9" id="KW-1185">Reference proteome</keyword>
<accession>A0A327M836</accession>
<feature type="transmembrane region" description="Helical" evidence="7">
    <location>
        <begin position="66"/>
        <end position="99"/>
    </location>
</feature>
<evidence type="ECO:0000256" key="2">
    <source>
        <dbReference type="ARBA" id="ARBA00022448"/>
    </source>
</evidence>
<dbReference type="InterPro" id="IPR002528">
    <property type="entry name" value="MATE_fam"/>
</dbReference>
<evidence type="ECO:0000256" key="3">
    <source>
        <dbReference type="ARBA" id="ARBA00022475"/>
    </source>
</evidence>
<feature type="transmembrane region" description="Helical" evidence="7">
    <location>
        <begin position="433"/>
        <end position="461"/>
    </location>
</feature>
<feature type="transmembrane region" description="Helical" evidence="7">
    <location>
        <begin position="217"/>
        <end position="237"/>
    </location>
</feature>
<dbReference type="EMBL" id="QLIX01000004">
    <property type="protein sequence ID" value="RAI59471.1"/>
    <property type="molecule type" value="Genomic_DNA"/>
</dbReference>
<dbReference type="Pfam" id="PF01554">
    <property type="entry name" value="MatE"/>
    <property type="match status" value="2"/>
</dbReference>
<dbReference type="InterPro" id="IPR048279">
    <property type="entry name" value="MdtK-like"/>
</dbReference>
<dbReference type="GO" id="GO:0042910">
    <property type="term" value="F:xenobiotic transmembrane transporter activity"/>
    <property type="evidence" value="ECO:0007669"/>
    <property type="project" value="InterPro"/>
</dbReference>
<dbReference type="GO" id="GO:0015297">
    <property type="term" value="F:antiporter activity"/>
    <property type="evidence" value="ECO:0007669"/>
    <property type="project" value="InterPro"/>
</dbReference>
<dbReference type="InterPro" id="IPR052031">
    <property type="entry name" value="Membrane_Transporter-Flippase"/>
</dbReference>
<reference evidence="9" key="1">
    <citation type="submission" date="2018-06" db="EMBL/GenBank/DDBJ databases">
        <authorList>
            <person name="Khan S.A."/>
        </authorList>
    </citation>
    <scope>NUCLEOTIDE SEQUENCE [LARGE SCALE GENOMIC DNA]</scope>
    <source>
        <strain evidence="9">DB-1506</strain>
    </source>
</reference>
<dbReference type="Proteomes" id="UP000249065">
    <property type="component" value="Unassembled WGS sequence"/>
</dbReference>
<evidence type="ECO:0000313" key="9">
    <source>
        <dbReference type="Proteomes" id="UP000249065"/>
    </source>
</evidence>
<dbReference type="NCBIfam" id="TIGR00797">
    <property type="entry name" value="matE"/>
    <property type="match status" value="1"/>
</dbReference>
<feature type="transmembrane region" description="Helical" evidence="7">
    <location>
        <begin position="183"/>
        <end position="205"/>
    </location>
</feature>
<feature type="transmembrane region" description="Helical" evidence="7">
    <location>
        <begin position="377"/>
        <end position="398"/>
    </location>
</feature>
<evidence type="ECO:0000256" key="6">
    <source>
        <dbReference type="ARBA" id="ARBA00023136"/>
    </source>
</evidence>
<dbReference type="OrthoDB" id="9806302at2"/>
<feature type="transmembrane region" description="Helical" evidence="7">
    <location>
        <begin position="405"/>
        <end position="427"/>
    </location>
</feature>
<keyword evidence="5 7" id="KW-1133">Transmembrane helix</keyword>